<dbReference type="GO" id="GO:0006364">
    <property type="term" value="P:rRNA processing"/>
    <property type="evidence" value="ECO:0007669"/>
    <property type="project" value="UniProtKB-KW"/>
</dbReference>
<dbReference type="EMBL" id="SWKV01000132">
    <property type="protein sequence ID" value="KAF3031618.1"/>
    <property type="molecule type" value="Genomic_DNA"/>
</dbReference>
<evidence type="ECO:0000256" key="5">
    <source>
        <dbReference type="ARBA" id="ARBA00025599"/>
    </source>
</evidence>
<evidence type="ECO:0000256" key="1">
    <source>
        <dbReference type="ARBA" id="ARBA00022552"/>
    </source>
</evidence>
<keyword evidence="8" id="KW-1185">Reference proteome</keyword>
<dbReference type="SUPFAM" id="SSF53098">
    <property type="entry name" value="Ribonuclease H-like"/>
    <property type="match status" value="1"/>
</dbReference>
<keyword evidence="3" id="KW-0378">Hydrolase</keyword>
<dbReference type="Proteomes" id="UP000758155">
    <property type="component" value="Unassembled WGS sequence"/>
</dbReference>
<dbReference type="InterPro" id="IPR012337">
    <property type="entry name" value="RNaseH-like_sf"/>
</dbReference>
<dbReference type="OrthoDB" id="8191639at2759"/>
<feature type="domain" description="Exonuclease" evidence="6">
    <location>
        <begin position="21"/>
        <end position="205"/>
    </location>
</feature>
<reference evidence="7" key="1">
    <citation type="submission" date="2019-04" db="EMBL/GenBank/DDBJ databases">
        <title>Sequencing of skin fungus with MAO and IRED activity.</title>
        <authorList>
            <person name="Marsaioli A.J."/>
            <person name="Bonatto J.M.C."/>
            <person name="Reis Junior O."/>
        </authorList>
    </citation>
    <scope>NUCLEOTIDE SEQUENCE</scope>
    <source>
        <strain evidence="7">28M1</strain>
    </source>
</reference>
<dbReference type="InterPro" id="IPR036397">
    <property type="entry name" value="RNaseH_sf"/>
</dbReference>
<protein>
    <submittedName>
        <fullName evidence="7">3'-5' exonuclease</fullName>
    </submittedName>
</protein>
<name>A0A9P5BVV6_9PLEO</name>
<dbReference type="PANTHER" id="PTHR12801">
    <property type="entry name" value="RNA EXONUCLEASE REXO1 / RECO3 FAMILY MEMBER-RELATED"/>
    <property type="match status" value="1"/>
</dbReference>
<keyword evidence="4 7" id="KW-0269">Exonuclease</keyword>
<dbReference type="InterPro" id="IPR047021">
    <property type="entry name" value="REXO1/3/4-like"/>
</dbReference>
<evidence type="ECO:0000256" key="4">
    <source>
        <dbReference type="ARBA" id="ARBA00022839"/>
    </source>
</evidence>
<dbReference type="GO" id="GO:0003676">
    <property type="term" value="F:nucleic acid binding"/>
    <property type="evidence" value="ECO:0007669"/>
    <property type="project" value="InterPro"/>
</dbReference>
<dbReference type="PANTHER" id="PTHR12801:SF45">
    <property type="entry name" value="RNA EXONUCLEASE 4"/>
    <property type="match status" value="1"/>
</dbReference>
<dbReference type="AlphaFoldDB" id="A0A9P5BVV6"/>
<evidence type="ECO:0000256" key="3">
    <source>
        <dbReference type="ARBA" id="ARBA00022801"/>
    </source>
</evidence>
<keyword evidence="2" id="KW-0540">Nuclease</keyword>
<evidence type="ECO:0000313" key="7">
    <source>
        <dbReference type="EMBL" id="KAF3031618.1"/>
    </source>
</evidence>
<comment type="function">
    <text evidence="5">Exoribonuclease involved in ribosome biosynthesis. Involved in the processing of ITS1, the internal transcribed spacer localized between the 18S and 5.8S rRNAs.</text>
</comment>
<dbReference type="Gene3D" id="3.30.420.10">
    <property type="entry name" value="Ribonuclease H-like superfamily/Ribonuclease H"/>
    <property type="match status" value="1"/>
</dbReference>
<sequence length="208" mass="23446">MASTSDEIARTSSYNRNALTTKVAIDCEMMQANIGQVLGRVSVVNYEGRLIFDTFVCYPEPIRVTNTHREYSGIDWSDIDPQHGAQPFSEVQTQLVELLYDRIVIGHDIEKDIRAISMNLQACISRLRRTLQCAPPIAFQMTVRDTQRYSGYQKYAQRGAHQGPSLKILAQQVLGRSIKQGQVSSVEDALATMEIYRTAEDAIDLEQN</sequence>
<gene>
    <name evidence="7" type="primary">REX4_1</name>
    <name evidence="7" type="ORF">E8E12_000914</name>
</gene>
<comment type="caution">
    <text evidence="7">The sequence shown here is derived from an EMBL/GenBank/DDBJ whole genome shotgun (WGS) entry which is preliminary data.</text>
</comment>
<evidence type="ECO:0000256" key="2">
    <source>
        <dbReference type="ARBA" id="ARBA00022722"/>
    </source>
</evidence>
<proteinExistence type="predicted"/>
<dbReference type="SMART" id="SM00479">
    <property type="entry name" value="EXOIII"/>
    <property type="match status" value="1"/>
</dbReference>
<evidence type="ECO:0000313" key="8">
    <source>
        <dbReference type="Proteomes" id="UP000758155"/>
    </source>
</evidence>
<organism evidence="7 8">
    <name type="scientific">Didymella heteroderae</name>
    <dbReference type="NCBI Taxonomy" id="1769908"/>
    <lineage>
        <taxon>Eukaryota</taxon>
        <taxon>Fungi</taxon>
        <taxon>Dikarya</taxon>
        <taxon>Ascomycota</taxon>
        <taxon>Pezizomycotina</taxon>
        <taxon>Dothideomycetes</taxon>
        <taxon>Pleosporomycetidae</taxon>
        <taxon>Pleosporales</taxon>
        <taxon>Pleosporineae</taxon>
        <taxon>Didymellaceae</taxon>
        <taxon>Didymella</taxon>
    </lineage>
</organism>
<dbReference type="InterPro" id="IPR013520">
    <property type="entry name" value="Ribonucl_H"/>
</dbReference>
<evidence type="ECO:0000259" key="6">
    <source>
        <dbReference type="SMART" id="SM00479"/>
    </source>
</evidence>
<dbReference type="GO" id="GO:0005634">
    <property type="term" value="C:nucleus"/>
    <property type="evidence" value="ECO:0007669"/>
    <property type="project" value="TreeGrafter"/>
</dbReference>
<keyword evidence="1" id="KW-0698">rRNA processing</keyword>
<dbReference type="GO" id="GO:0004527">
    <property type="term" value="F:exonuclease activity"/>
    <property type="evidence" value="ECO:0007669"/>
    <property type="project" value="UniProtKB-KW"/>
</dbReference>
<accession>A0A9P5BVV6</accession>